<comment type="similarity">
    <text evidence="1">Belongs to the aldehyde dehydrogenase family.</text>
</comment>
<sequence>MLQLTPRIGGHPASADDWIEVLSPYDGSAVARVPALGAAHVDAAVAAAVNALDRDDFPQFRRAEVLERAAELLAERVEEFAVTIAREAGKPIRDARDETRHCVGTLRFSAVEARRLAGEVVAMDASASGYGHLGFTIRHPAGVVAAISPFTFPLDLVAHKLGPAVASGCPVVLKPAGRAPVSAIRLVDLLVEAGLPADWISVVTGTGPEAGMPLVSHPGPAVVTFTGSVPVGRRIQQAALGRRVLLELGATAPVIVEPDADLPRAITAIRQGAFSCVSAQRVLVHGSLYRTVLAALIEAARSLRLGDPLAEETEVGPPISPAATERIAHWLQEARDAGVAVAGGEVHGTVMTPAVVADPPQHLDVSRREVLGPVLTVTPYGDLTEAIALAGDAGPQAAIFTAGLGAALRAARELRFESVLINQGPALRTGEQTYAVREMTDRKFVVVSP</sequence>
<comment type="caution">
    <text evidence="4">The sequence shown here is derived from an EMBL/GenBank/DDBJ whole genome shotgun (WGS) entry which is preliminary data.</text>
</comment>
<dbReference type="InterPro" id="IPR051020">
    <property type="entry name" value="ALDH-related_metabolic_enz"/>
</dbReference>
<dbReference type="RefSeq" id="WP_203078797.1">
    <property type="nucleotide sequence ID" value="NZ_JAENHO010000029.1"/>
</dbReference>
<evidence type="ECO:0000256" key="1">
    <source>
        <dbReference type="ARBA" id="ARBA00009986"/>
    </source>
</evidence>
<name>A0ABS1W6D7_9ACTN</name>
<keyword evidence="5" id="KW-1185">Reference proteome</keyword>
<dbReference type="Pfam" id="PF00171">
    <property type="entry name" value="Aldedh"/>
    <property type="match status" value="1"/>
</dbReference>
<dbReference type="InterPro" id="IPR016163">
    <property type="entry name" value="Ald_DH_C"/>
</dbReference>
<dbReference type="Proteomes" id="UP000598996">
    <property type="component" value="Unassembled WGS sequence"/>
</dbReference>
<dbReference type="EMBL" id="JAENHO010000029">
    <property type="protein sequence ID" value="MBL7262253.1"/>
    <property type="molecule type" value="Genomic_DNA"/>
</dbReference>
<dbReference type="Gene3D" id="3.40.309.10">
    <property type="entry name" value="Aldehyde Dehydrogenase, Chain A, domain 2"/>
    <property type="match status" value="1"/>
</dbReference>
<reference evidence="4 5" key="1">
    <citation type="submission" date="2021-01" db="EMBL/GenBank/DDBJ databases">
        <title>Actinoplanes sp. nov. LDG1-01 isolated from lichen.</title>
        <authorList>
            <person name="Saeng-In P."/>
            <person name="Phongsopitanun W."/>
            <person name="Kanchanasin P."/>
            <person name="Yuki M."/>
            <person name="Kudo T."/>
            <person name="Ohkuma M."/>
            <person name="Tanasupawat S."/>
        </authorList>
    </citation>
    <scope>NUCLEOTIDE SEQUENCE [LARGE SCALE GENOMIC DNA]</scope>
    <source>
        <strain evidence="4 5">LDG1-01</strain>
    </source>
</reference>
<evidence type="ECO:0000259" key="3">
    <source>
        <dbReference type="Pfam" id="PF00171"/>
    </source>
</evidence>
<dbReference type="InterPro" id="IPR016162">
    <property type="entry name" value="Ald_DH_N"/>
</dbReference>
<dbReference type="PANTHER" id="PTHR42991">
    <property type="entry name" value="ALDEHYDE DEHYDROGENASE"/>
    <property type="match status" value="1"/>
</dbReference>
<dbReference type="InterPro" id="IPR015590">
    <property type="entry name" value="Aldehyde_DH_dom"/>
</dbReference>
<accession>A0ABS1W6D7</accession>
<proteinExistence type="inferred from homology"/>
<protein>
    <submittedName>
        <fullName evidence="4">Aldehyde dehydrogenase family protein</fullName>
    </submittedName>
</protein>
<evidence type="ECO:0000313" key="4">
    <source>
        <dbReference type="EMBL" id="MBL7262253.1"/>
    </source>
</evidence>
<evidence type="ECO:0000256" key="2">
    <source>
        <dbReference type="ARBA" id="ARBA00023002"/>
    </source>
</evidence>
<dbReference type="PANTHER" id="PTHR42991:SF1">
    <property type="entry name" value="ALDEHYDE DEHYDROGENASE"/>
    <property type="match status" value="1"/>
</dbReference>
<dbReference type="InterPro" id="IPR016161">
    <property type="entry name" value="Ald_DH/histidinol_DH"/>
</dbReference>
<keyword evidence="2" id="KW-0560">Oxidoreductase</keyword>
<feature type="domain" description="Aldehyde dehydrogenase" evidence="3">
    <location>
        <begin position="16"/>
        <end position="428"/>
    </location>
</feature>
<dbReference type="SUPFAM" id="SSF53720">
    <property type="entry name" value="ALDH-like"/>
    <property type="match status" value="1"/>
</dbReference>
<gene>
    <name evidence="4" type="ORF">JKJ07_49090</name>
</gene>
<dbReference type="Gene3D" id="3.40.605.10">
    <property type="entry name" value="Aldehyde Dehydrogenase, Chain A, domain 1"/>
    <property type="match status" value="1"/>
</dbReference>
<evidence type="ECO:0000313" key="5">
    <source>
        <dbReference type="Proteomes" id="UP000598996"/>
    </source>
</evidence>
<organism evidence="4 5">
    <name type="scientific">Paractinoplanes lichenicola</name>
    <dbReference type="NCBI Taxonomy" id="2802976"/>
    <lineage>
        <taxon>Bacteria</taxon>
        <taxon>Bacillati</taxon>
        <taxon>Actinomycetota</taxon>
        <taxon>Actinomycetes</taxon>
        <taxon>Micromonosporales</taxon>
        <taxon>Micromonosporaceae</taxon>
        <taxon>Paractinoplanes</taxon>
    </lineage>
</organism>